<dbReference type="InterPro" id="IPR009739">
    <property type="entry name" value="LprI-like_N"/>
</dbReference>
<organism evidence="3 4">
    <name type="scientific">Adhaeribacter pallidiroseus</name>
    <dbReference type="NCBI Taxonomy" id="2072847"/>
    <lineage>
        <taxon>Bacteria</taxon>
        <taxon>Pseudomonadati</taxon>
        <taxon>Bacteroidota</taxon>
        <taxon>Cytophagia</taxon>
        <taxon>Cytophagales</taxon>
        <taxon>Hymenobacteraceae</taxon>
        <taxon>Adhaeribacter</taxon>
    </lineage>
</organism>
<dbReference type="AlphaFoldDB" id="A0A369QVF0"/>
<feature type="signal peptide" evidence="1">
    <location>
        <begin position="1"/>
        <end position="18"/>
    </location>
</feature>
<dbReference type="Gene3D" id="1.20.1270.180">
    <property type="match status" value="1"/>
</dbReference>
<keyword evidence="1" id="KW-0732">Signal</keyword>
<protein>
    <recommendedName>
        <fullName evidence="2">Lysozyme inhibitor LprI-like N-terminal domain-containing protein</fullName>
    </recommendedName>
</protein>
<evidence type="ECO:0000256" key="1">
    <source>
        <dbReference type="SAM" id="SignalP"/>
    </source>
</evidence>
<dbReference type="EMBL" id="QASA01000001">
    <property type="protein sequence ID" value="RDC66158.1"/>
    <property type="molecule type" value="Genomic_DNA"/>
</dbReference>
<sequence length="163" mass="19158">MRQILTMLFVLISSVVYSQNNEIITNQKAQLLDRYNFDDDCGNGAQQDINICLGKAIEKLEKLLFDKYRCLISSLDMAIQKNSLEDKQQASEYKKIKKAIITSQKTFEKLKKQNTIFYLSYYREGTERPMFFGLSKIQDLKDRLNRLDDYLETLEQDNVIKCK</sequence>
<keyword evidence="4" id="KW-1185">Reference proteome</keyword>
<evidence type="ECO:0000313" key="3">
    <source>
        <dbReference type="EMBL" id="RDC66158.1"/>
    </source>
</evidence>
<proteinExistence type="predicted"/>
<dbReference type="Pfam" id="PF07007">
    <property type="entry name" value="LprI"/>
    <property type="match status" value="1"/>
</dbReference>
<evidence type="ECO:0000313" key="4">
    <source>
        <dbReference type="Proteomes" id="UP000253919"/>
    </source>
</evidence>
<comment type="caution">
    <text evidence="3">The sequence shown here is derived from an EMBL/GenBank/DDBJ whole genome shotgun (WGS) entry which is preliminary data.</text>
</comment>
<reference evidence="3 4" key="1">
    <citation type="submission" date="2018-04" db="EMBL/GenBank/DDBJ databases">
        <title>Adhaeribacter sp. HMF7616 genome sequencing and assembly.</title>
        <authorList>
            <person name="Kang H."/>
            <person name="Kang J."/>
            <person name="Cha I."/>
            <person name="Kim H."/>
            <person name="Joh K."/>
        </authorList>
    </citation>
    <scope>NUCLEOTIDE SEQUENCE [LARGE SCALE GENOMIC DNA]</scope>
    <source>
        <strain evidence="3 4">HMF7616</strain>
    </source>
</reference>
<feature type="domain" description="Lysozyme inhibitor LprI-like N-terminal" evidence="2">
    <location>
        <begin position="44"/>
        <end position="147"/>
    </location>
</feature>
<evidence type="ECO:0000259" key="2">
    <source>
        <dbReference type="Pfam" id="PF07007"/>
    </source>
</evidence>
<gene>
    <name evidence="3" type="ORF">AHMF7616_04789</name>
</gene>
<name>A0A369QVF0_9BACT</name>
<feature type="chain" id="PRO_5016770014" description="Lysozyme inhibitor LprI-like N-terminal domain-containing protein" evidence="1">
    <location>
        <begin position="19"/>
        <end position="163"/>
    </location>
</feature>
<dbReference type="Proteomes" id="UP000253919">
    <property type="component" value="Unassembled WGS sequence"/>
</dbReference>
<dbReference type="RefSeq" id="WP_115375057.1">
    <property type="nucleotide sequence ID" value="NZ_QASA01000001.1"/>
</dbReference>
<accession>A0A369QVF0</accession>